<protein>
    <submittedName>
        <fullName evidence="2">Uncharacterized protein</fullName>
    </submittedName>
</protein>
<organism evidence="2 3">
    <name type="scientific">Puniceicoccus vermicola</name>
    <dbReference type="NCBI Taxonomy" id="388746"/>
    <lineage>
        <taxon>Bacteria</taxon>
        <taxon>Pseudomonadati</taxon>
        <taxon>Verrucomicrobiota</taxon>
        <taxon>Opitutia</taxon>
        <taxon>Puniceicoccales</taxon>
        <taxon>Puniceicoccaceae</taxon>
        <taxon>Puniceicoccus</taxon>
    </lineage>
</organism>
<dbReference type="AlphaFoldDB" id="A0A7X1E6T7"/>
<proteinExistence type="predicted"/>
<evidence type="ECO:0000256" key="1">
    <source>
        <dbReference type="SAM" id="Phobius"/>
    </source>
</evidence>
<keyword evidence="1" id="KW-1133">Transmembrane helix</keyword>
<sequence length="124" mass="14532">MKKKKIPEFITPLYIIGVTLMAGYFMLMLQENRIIEDEYAILAVPTIFTVVIATIWIEFKRIKERYEALFTVALIWMLLYPIAYESTHDDIPQVPATFLVMVGTITFLFLGIRKGIQKRKRIEQ</sequence>
<evidence type="ECO:0000313" key="2">
    <source>
        <dbReference type="EMBL" id="MBC2602992.1"/>
    </source>
</evidence>
<feature type="transmembrane region" description="Helical" evidence="1">
    <location>
        <begin position="96"/>
        <end position="112"/>
    </location>
</feature>
<name>A0A7X1E6T7_9BACT</name>
<dbReference type="RefSeq" id="WP_185693640.1">
    <property type="nucleotide sequence ID" value="NZ_JACHVA010000113.1"/>
</dbReference>
<gene>
    <name evidence="2" type="ORF">H5P30_14515</name>
</gene>
<accession>A0A7X1E6T7</accession>
<dbReference type="EMBL" id="JACHVA010000113">
    <property type="protein sequence ID" value="MBC2602992.1"/>
    <property type="molecule type" value="Genomic_DNA"/>
</dbReference>
<keyword evidence="1" id="KW-0812">Transmembrane</keyword>
<reference evidence="2 3" key="1">
    <citation type="submission" date="2020-07" db="EMBL/GenBank/DDBJ databases">
        <authorList>
            <person name="Feng X."/>
        </authorList>
    </citation>
    <scope>NUCLEOTIDE SEQUENCE [LARGE SCALE GENOMIC DNA]</scope>
    <source>
        <strain evidence="2 3">JCM14086</strain>
    </source>
</reference>
<feature type="transmembrane region" description="Helical" evidence="1">
    <location>
        <begin position="9"/>
        <end position="27"/>
    </location>
</feature>
<feature type="transmembrane region" description="Helical" evidence="1">
    <location>
        <begin position="39"/>
        <end position="59"/>
    </location>
</feature>
<keyword evidence="1" id="KW-0472">Membrane</keyword>
<feature type="transmembrane region" description="Helical" evidence="1">
    <location>
        <begin position="66"/>
        <end position="84"/>
    </location>
</feature>
<evidence type="ECO:0000313" key="3">
    <source>
        <dbReference type="Proteomes" id="UP000525652"/>
    </source>
</evidence>
<keyword evidence="3" id="KW-1185">Reference proteome</keyword>
<comment type="caution">
    <text evidence="2">The sequence shown here is derived from an EMBL/GenBank/DDBJ whole genome shotgun (WGS) entry which is preliminary data.</text>
</comment>
<dbReference type="Proteomes" id="UP000525652">
    <property type="component" value="Unassembled WGS sequence"/>
</dbReference>